<proteinExistence type="predicted"/>
<dbReference type="Proteomes" id="UP000298325">
    <property type="component" value="Unassembled WGS sequence"/>
</dbReference>
<dbReference type="SUPFAM" id="SSF52833">
    <property type="entry name" value="Thioredoxin-like"/>
    <property type="match status" value="1"/>
</dbReference>
<evidence type="ECO:0000313" key="1">
    <source>
        <dbReference type="EMBL" id="TGN40293.1"/>
    </source>
</evidence>
<dbReference type="RefSeq" id="WP_135802955.1">
    <property type="nucleotide sequence ID" value="NZ_SRPF01000002.1"/>
</dbReference>
<sequence>MTRQRFCTVESLEVGDPLPGTGAHPQCNLLISWPRKTWSRSLRIANDMEPALVDRIETLVAGGRRVNLIHRRDWPQDRHRLYLFPENLWLDVDREALPALLDALVNRQSLTRWSPASLTGSLILCCTHGKKDKCCAKFGYRTYQALARESHKQQSQFDVWESSHLGGCRLAASVIVFPALRKYGRISEQDVAPLIAHEAAGRPYLACYRGYGRLTPAQQCVEIAVLEWLEKQGISAELQIDDAVAQQDGAVVVPVSWYSGEGATGYLDARCETREISRVDTCADLDEGPSVSECWFVSRLIPR</sequence>
<protein>
    <submittedName>
        <fullName evidence="1">Sucrase ferredoxin</fullName>
    </submittedName>
</protein>
<gene>
    <name evidence="1" type="ORF">E5Q11_08410</name>
</gene>
<evidence type="ECO:0000313" key="2">
    <source>
        <dbReference type="Proteomes" id="UP000298325"/>
    </source>
</evidence>
<dbReference type="EMBL" id="SRPF01000002">
    <property type="protein sequence ID" value="TGN40293.1"/>
    <property type="molecule type" value="Genomic_DNA"/>
</dbReference>
<dbReference type="CDD" id="cd03062">
    <property type="entry name" value="TRX_Fd_Sucrase"/>
    <property type="match status" value="1"/>
</dbReference>
<name>A0A4Z1C9I4_9GAMM</name>
<dbReference type="InterPro" id="IPR036249">
    <property type="entry name" value="Thioredoxin-like_sf"/>
</dbReference>
<dbReference type="AlphaFoldDB" id="A0A4Z1C9I4"/>
<dbReference type="PANTHER" id="PTHR31902">
    <property type="entry name" value="ACTIN PATCHES DISTAL PROTEIN 1"/>
    <property type="match status" value="1"/>
</dbReference>
<dbReference type="PANTHER" id="PTHR31902:SF22">
    <property type="entry name" value="SLL1203 PROTEIN"/>
    <property type="match status" value="1"/>
</dbReference>
<reference evidence="1 2" key="1">
    <citation type="submission" date="2019-04" db="EMBL/GenBank/DDBJ databases">
        <authorList>
            <person name="Park S."/>
            <person name="Yoon J.-H."/>
        </authorList>
    </citation>
    <scope>NUCLEOTIDE SEQUENCE [LARGE SCALE GENOMIC DNA]</scope>
    <source>
        <strain evidence="1 2">HJM-18</strain>
    </source>
</reference>
<dbReference type="Pfam" id="PF06999">
    <property type="entry name" value="Suc_Fer-like"/>
    <property type="match status" value="1"/>
</dbReference>
<keyword evidence="2" id="KW-1185">Reference proteome</keyword>
<dbReference type="Gene3D" id="3.40.30.10">
    <property type="entry name" value="Glutaredoxin"/>
    <property type="match status" value="1"/>
</dbReference>
<dbReference type="OrthoDB" id="3399139at2"/>
<organism evidence="1 2">
    <name type="scientific">Marinobacter confluentis</name>
    <dbReference type="NCBI Taxonomy" id="1697557"/>
    <lineage>
        <taxon>Bacteria</taxon>
        <taxon>Pseudomonadati</taxon>
        <taxon>Pseudomonadota</taxon>
        <taxon>Gammaproteobacteria</taxon>
        <taxon>Pseudomonadales</taxon>
        <taxon>Marinobacteraceae</taxon>
        <taxon>Marinobacter</taxon>
    </lineage>
</organism>
<dbReference type="InterPro" id="IPR009737">
    <property type="entry name" value="Aim32/Apd1-like"/>
</dbReference>
<comment type="caution">
    <text evidence="1">The sequence shown here is derived from an EMBL/GenBank/DDBJ whole genome shotgun (WGS) entry which is preliminary data.</text>
</comment>
<accession>A0A4Z1C9I4</accession>